<keyword evidence="3" id="KW-1185">Reference proteome</keyword>
<dbReference type="Proteomes" id="UP001595816">
    <property type="component" value="Unassembled WGS sequence"/>
</dbReference>
<feature type="compositionally biased region" description="Low complexity" evidence="1">
    <location>
        <begin position="21"/>
        <end position="51"/>
    </location>
</feature>
<evidence type="ECO:0000256" key="1">
    <source>
        <dbReference type="SAM" id="MobiDB-lite"/>
    </source>
</evidence>
<sequence length="92" mass="9992">MLRIRHPTVSPRSRTARRSPSRSTSSPNTGSPNTGSPNTGSPNTGSPNTGSLSRSMGSLSTARRGNSSRRPVRNGSRRPRRRRAPTASPWRR</sequence>
<name>A0ABV8LTJ5_9ACTN</name>
<protein>
    <submittedName>
        <fullName evidence="2">Uncharacterized protein</fullName>
    </submittedName>
</protein>
<feature type="region of interest" description="Disordered" evidence="1">
    <location>
        <begin position="1"/>
        <end position="92"/>
    </location>
</feature>
<feature type="compositionally biased region" description="Polar residues" evidence="1">
    <location>
        <begin position="52"/>
        <end position="61"/>
    </location>
</feature>
<dbReference type="InterPro" id="IPR002989">
    <property type="entry name" value="Mycobac_pentapep"/>
</dbReference>
<comment type="caution">
    <text evidence="2">The sequence shown here is derived from an EMBL/GenBank/DDBJ whole genome shotgun (WGS) entry which is preliminary data.</text>
</comment>
<gene>
    <name evidence="2" type="ORF">ACFOZ4_27565</name>
</gene>
<accession>A0ABV8LTJ5</accession>
<evidence type="ECO:0000313" key="3">
    <source>
        <dbReference type="Proteomes" id="UP001595816"/>
    </source>
</evidence>
<evidence type="ECO:0000313" key="2">
    <source>
        <dbReference type="EMBL" id="MFC4134387.1"/>
    </source>
</evidence>
<proteinExistence type="predicted"/>
<organism evidence="2 3">
    <name type="scientific">Hamadaea flava</name>
    <dbReference type="NCBI Taxonomy" id="1742688"/>
    <lineage>
        <taxon>Bacteria</taxon>
        <taxon>Bacillati</taxon>
        <taxon>Actinomycetota</taxon>
        <taxon>Actinomycetes</taxon>
        <taxon>Micromonosporales</taxon>
        <taxon>Micromonosporaceae</taxon>
        <taxon>Hamadaea</taxon>
    </lineage>
</organism>
<dbReference type="Pfam" id="PF01469">
    <property type="entry name" value="Pentapeptide_2"/>
    <property type="match status" value="1"/>
</dbReference>
<dbReference type="EMBL" id="JBHSAY010000015">
    <property type="protein sequence ID" value="MFC4134387.1"/>
    <property type="molecule type" value="Genomic_DNA"/>
</dbReference>
<dbReference type="RefSeq" id="WP_382190859.1">
    <property type="nucleotide sequence ID" value="NZ_JBHSAY010000015.1"/>
</dbReference>
<reference evidence="3" key="1">
    <citation type="journal article" date="2019" name="Int. J. Syst. Evol. Microbiol.">
        <title>The Global Catalogue of Microorganisms (GCM) 10K type strain sequencing project: providing services to taxonomists for standard genome sequencing and annotation.</title>
        <authorList>
            <consortium name="The Broad Institute Genomics Platform"/>
            <consortium name="The Broad Institute Genome Sequencing Center for Infectious Disease"/>
            <person name="Wu L."/>
            <person name="Ma J."/>
        </authorList>
    </citation>
    <scope>NUCLEOTIDE SEQUENCE [LARGE SCALE GENOMIC DNA]</scope>
    <source>
        <strain evidence="3">CGMCC 4.7289</strain>
    </source>
</reference>
<feature type="compositionally biased region" description="Basic residues" evidence="1">
    <location>
        <begin position="66"/>
        <end position="92"/>
    </location>
</feature>